<evidence type="ECO:0000313" key="2">
    <source>
        <dbReference type="Proteomes" id="UP000001861"/>
    </source>
</evidence>
<keyword evidence="2" id="KW-1185">Reference proteome</keyword>
<dbReference type="HOGENOM" id="CLU_2049583_0_0_1"/>
<accession>D6RM74</accession>
<name>D6RM74_COPC7</name>
<protein>
    <submittedName>
        <fullName evidence="1">Uncharacterized protein</fullName>
    </submittedName>
</protein>
<dbReference type="EMBL" id="AACS02000004">
    <property type="protein sequence ID" value="EFI27872.1"/>
    <property type="molecule type" value="Genomic_DNA"/>
</dbReference>
<comment type="caution">
    <text evidence="1">The sequence shown here is derived from an EMBL/GenBank/DDBJ whole genome shotgun (WGS) entry which is preliminary data.</text>
</comment>
<evidence type="ECO:0000313" key="1">
    <source>
        <dbReference type="EMBL" id="EFI27872.1"/>
    </source>
</evidence>
<sequence length="120" mass="13440">MNGTYSWRVPTLDAYTVFEEHFCLCISGLMAWTPIDTLCSPGSTCAHCIKTGKLGSHSCALPRKRARVGPFNSIPFPSRSLELELRVYQFVMPVEVGERYGKMEAKAYQGKIASRTLEFV</sequence>
<dbReference type="GeneID" id="9379413"/>
<dbReference type="AlphaFoldDB" id="D6RM74"/>
<reference evidence="1 2" key="1">
    <citation type="journal article" date="2010" name="Proc. Natl. Acad. Sci. U.S.A.">
        <title>Insights into evolution of multicellular fungi from the assembled chromosomes of the mushroom Coprinopsis cinerea (Coprinus cinereus).</title>
        <authorList>
            <person name="Stajich J.E."/>
            <person name="Wilke S.K."/>
            <person name="Ahren D."/>
            <person name="Au C.H."/>
            <person name="Birren B.W."/>
            <person name="Borodovsky M."/>
            <person name="Burns C."/>
            <person name="Canback B."/>
            <person name="Casselton L.A."/>
            <person name="Cheng C.K."/>
            <person name="Deng J."/>
            <person name="Dietrich F.S."/>
            <person name="Fargo D.C."/>
            <person name="Farman M.L."/>
            <person name="Gathman A.C."/>
            <person name="Goldberg J."/>
            <person name="Guigo R."/>
            <person name="Hoegger P.J."/>
            <person name="Hooker J.B."/>
            <person name="Huggins A."/>
            <person name="James T.Y."/>
            <person name="Kamada T."/>
            <person name="Kilaru S."/>
            <person name="Kodira C."/>
            <person name="Kues U."/>
            <person name="Kupfer D."/>
            <person name="Kwan H.S."/>
            <person name="Lomsadze A."/>
            <person name="Li W."/>
            <person name="Lilly W.W."/>
            <person name="Ma L.J."/>
            <person name="Mackey A.J."/>
            <person name="Manning G."/>
            <person name="Martin F."/>
            <person name="Muraguchi H."/>
            <person name="Natvig D.O."/>
            <person name="Palmerini H."/>
            <person name="Ramesh M.A."/>
            <person name="Rehmeyer C.J."/>
            <person name="Roe B.A."/>
            <person name="Shenoy N."/>
            <person name="Stanke M."/>
            <person name="Ter-Hovhannisyan V."/>
            <person name="Tunlid A."/>
            <person name="Velagapudi R."/>
            <person name="Vision T.J."/>
            <person name="Zeng Q."/>
            <person name="Zolan M.E."/>
            <person name="Pukkila P.J."/>
        </authorList>
    </citation>
    <scope>NUCLEOTIDE SEQUENCE [LARGE SCALE GENOMIC DNA]</scope>
    <source>
        <strain evidence="2">Okayama-7 / 130 / ATCC MYA-4618 / FGSC 9003</strain>
    </source>
</reference>
<dbReference type="KEGG" id="cci:CC1G_14365"/>
<gene>
    <name evidence="1" type="ORF">CC1G_14365</name>
</gene>
<dbReference type="RefSeq" id="XP_002911366.1">
    <property type="nucleotide sequence ID" value="XM_002911320.1"/>
</dbReference>
<organism evidence="1 2">
    <name type="scientific">Coprinopsis cinerea (strain Okayama-7 / 130 / ATCC MYA-4618 / FGSC 9003)</name>
    <name type="common">Inky cap fungus</name>
    <name type="synonym">Hormographiella aspergillata</name>
    <dbReference type="NCBI Taxonomy" id="240176"/>
    <lineage>
        <taxon>Eukaryota</taxon>
        <taxon>Fungi</taxon>
        <taxon>Dikarya</taxon>
        <taxon>Basidiomycota</taxon>
        <taxon>Agaricomycotina</taxon>
        <taxon>Agaricomycetes</taxon>
        <taxon>Agaricomycetidae</taxon>
        <taxon>Agaricales</taxon>
        <taxon>Agaricineae</taxon>
        <taxon>Psathyrellaceae</taxon>
        <taxon>Coprinopsis</taxon>
    </lineage>
</organism>
<dbReference type="Proteomes" id="UP000001861">
    <property type="component" value="Unassembled WGS sequence"/>
</dbReference>
<dbReference type="InParanoid" id="D6RM74"/>
<dbReference type="VEuPathDB" id="FungiDB:CC1G_14365"/>
<proteinExistence type="predicted"/>